<dbReference type="Proteomes" id="UP000799753">
    <property type="component" value="Unassembled WGS sequence"/>
</dbReference>
<dbReference type="PANTHER" id="PTHR42085">
    <property type="entry name" value="F-BOX DOMAIN-CONTAINING PROTEIN"/>
    <property type="match status" value="1"/>
</dbReference>
<name>A0A6A6S3Z4_9PLEO</name>
<reference evidence="1" key="1">
    <citation type="journal article" date="2020" name="Stud. Mycol.">
        <title>101 Dothideomycetes genomes: a test case for predicting lifestyles and emergence of pathogens.</title>
        <authorList>
            <person name="Haridas S."/>
            <person name="Albert R."/>
            <person name="Binder M."/>
            <person name="Bloem J."/>
            <person name="Labutti K."/>
            <person name="Salamov A."/>
            <person name="Andreopoulos B."/>
            <person name="Baker S."/>
            <person name="Barry K."/>
            <person name="Bills G."/>
            <person name="Bluhm B."/>
            <person name="Cannon C."/>
            <person name="Castanera R."/>
            <person name="Culley D."/>
            <person name="Daum C."/>
            <person name="Ezra D."/>
            <person name="Gonzalez J."/>
            <person name="Henrissat B."/>
            <person name="Kuo A."/>
            <person name="Liang C."/>
            <person name="Lipzen A."/>
            <person name="Lutzoni F."/>
            <person name="Magnuson J."/>
            <person name="Mondo S."/>
            <person name="Nolan M."/>
            <person name="Ohm R."/>
            <person name="Pangilinan J."/>
            <person name="Park H.-J."/>
            <person name="Ramirez L."/>
            <person name="Alfaro M."/>
            <person name="Sun H."/>
            <person name="Tritt A."/>
            <person name="Yoshinaga Y."/>
            <person name="Zwiers L.-H."/>
            <person name="Turgeon B."/>
            <person name="Goodwin S."/>
            <person name="Spatafora J."/>
            <person name="Crous P."/>
            <person name="Grigoriev I."/>
        </authorList>
    </citation>
    <scope>NUCLEOTIDE SEQUENCE</scope>
    <source>
        <strain evidence="1">CBS 473.64</strain>
    </source>
</reference>
<keyword evidence="2" id="KW-1185">Reference proteome</keyword>
<dbReference type="OrthoDB" id="3673440at2759"/>
<sequence length="332" mass="38337">MTFILNHLLNSNNELEYMTYPVFQRQMQLNKRLPLLISPGVEQDTSTGFFKLSGEIRNLIYFYLLNTTSTHDILYNDTGAGAYACKRSDGSITQPGRRDPAFNILQTCRQIYKEARPLLENNSSAYLPIIDRFHYGSLVRVLDNQKALFPGPVNATYAAALASFWTVKICLHYHAFPAPKAPFEILARLELVLQQFTEASPSFANPQFRKRQATVHFSNFFSLWFPYPCYALLERAARVYAPADMVYLMGQDQNTEWDVRLYQNVRRVEKGWFFRTHSWVGVRTFTEMVEMAKKFDNVRVTVEIGGELDLAEVDMLEGVVYTKEVTELSPQW</sequence>
<dbReference type="EMBL" id="MU006781">
    <property type="protein sequence ID" value="KAF2642315.1"/>
    <property type="molecule type" value="Genomic_DNA"/>
</dbReference>
<gene>
    <name evidence="1" type="ORF">P280DRAFT_263118</name>
</gene>
<accession>A0A6A6S3Z4</accession>
<evidence type="ECO:0000313" key="1">
    <source>
        <dbReference type="EMBL" id="KAF2642315.1"/>
    </source>
</evidence>
<organism evidence="1 2">
    <name type="scientific">Massarina eburnea CBS 473.64</name>
    <dbReference type="NCBI Taxonomy" id="1395130"/>
    <lineage>
        <taxon>Eukaryota</taxon>
        <taxon>Fungi</taxon>
        <taxon>Dikarya</taxon>
        <taxon>Ascomycota</taxon>
        <taxon>Pezizomycotina</taxon>
        <taxon>Dothideomycetes</taxon>
        <taxon>Pleosporomycetidae</taxon>
        <taxon>Pleosporales</taxon>
        <taxon>Massarineae</taxon>
        <taxon>Massarinaceae</taxon>
        <taxon>Massarina</taxon>
    </lineage>
</organism>
<evidence type="ECO:0000313" key="2">
    <source>
        <dbReference type="Proteomes" id="UP000799753"/>
    </source>
</evidence>
<protein>
    <submittedName>
        <fullName evidence="1">Uncharacterized protein</fullName>
    </submittedName>
</protein>
<dbReference type="PANTHER" id="PTHR42085:SF2">
    <property type="entry name" value="F-BOX DOMAIN-CONTAINING PROTEIN"/>
    <property type="match status" value="1"/>
</dbReference>
<proteinExistence type="predicted"/>
<dbReference type="InterPro" id="IPR038883">
    <property type="entry name" value="AN11006-like"/>
</dbReference>
<dbReference type="AlphaFoldDB" id="A0A6A6S3Z4"/>